<gene>
    <name evidence="1" type="ORF">WMN62_15655</name>
</gene>
<protein>
    <submittedName>
        <fullName evidence="1">Uncharacterized protein</fullName>
    </submittedName>
</protein>
<comment type="caution">
    <text evidence="1">The sequence shown here is derived from an EMBL/GenBank/DDBJ whole genome shotgun (WGS) entry which is preliminary data.</text>
</comment>
<dbReference type="EMBL" id="JBBLYY010000077">
    <property type="protein sequence ID" value="MEK0172907.1"/>
    <property type="molecule type" value="Genomic_DNA"/>
</dbReference>
<proteinExistence type="predicted"/>
<accession>A0ABU8YEG7</accession>
<evidence type="ECO:0000313" key="2">
    <source>
        <dbReference type="Proteomes" id="UP001370299"/>
    </source>
</evidence>
<keyword evidence="2" id="KW-1185">Reference proteome</keyword>
<name>A0ABU8YEG7_9MICO</name>
<sequence>MTRSGVTRAGHELLDRSPSWNALPERAADGRWTITDTVDPLWPEYGASLRLLNALSSDGYEVEDLDGTLFERGRQVVVPRSALVHTTSAPAVLESVALADSFHVASFAVDGRTDVNIEDGWKNEYEVRRFRTTLSPDRAAIDRHEPGVVPTTVSRIEKTVEPLPVDGRGTYTVPSTGPYEQGWGRLAPVVRTIAELGLDVRPDLGAYTTLSGVVRPTWGTEIRGADDWTELLARFVFPPGIHSEVLSDGYAIIRDIPHPGDPLHPTFALVFTPPSTARPSLFARIFS</sequence>
<organism evidence="1 2">
    <name type="scientific">Curtobacterium citreum</name>
    <dbReference type="NCBI Taxonomy" id="2036"/>
    <lineage>
        <taxon>Bacteria</taxon>
        <taxon>Bacillati</taxon>
        <taxon>Actinomycetota</taxon>
        <taxon>Actinomycetes</taxon>
        <taxon>Micrococcales</taxon>
        <taxon>Microbacteriaceae</taxon>
        <taxon>Curtobacterium</taxon>
    </lineage>
</organism>
<evidence type="ECO:0000313" key="1">
    <source>
        <dbReference type="EMBL" id="MEK0172907.1"/>
    </source>
</evidence>
<dbReference type="Proteomes" id="UP001370299">
    <property type="component" value="Unassembled WGS sequence"/>
</dbReference>
<dbReference type="RefSeq" id="WP_340197741.1">
    <property type="nucleotide sequence ID" value="NZ_JBBKAP010000076.1"/>
</dbReference>
<reference evidence="1 2" key="1">
    <citation type="submission" date="2024-03" db="EMBL/GenBank/DDBJ databases">
        <title>Whole genomes of four grape xylem sap localized bacterial endophytes.</title>
        <authorList>
            <person name="Kumar G."/>
            <person name="Savka M.A."/>
        </authorList>
    </citation>
    <scope>NUCLEOTIDE SEQUENCE [LARGE SCALE GENOMIC DNA]</scope>
    <source>
        <strain evidence="1 2">RIT_GXS8</strain>
    </source>
</reference>